<evidence type="ECO:0000256" key="5">
    <source>
        <dbReference type="ARBA" id="ARBA00022692"/>
    </source>
</evidence>
<dbReference type="InterPro" id="IPR013525">
    <property type="entry name" value="ABC2_TM"/>
</dbReference>
<name>F1Z6D9_9SPHN</name>
<gene>
    <name evidence="10" type="ORF">Y88_2361</name>
</gene>
<feature type="transmembrane region" description="Helical" evidence="8">
    <location>
        <begin position="257"/>
        <end position="281"/>
    </location>
</feature>
<dbReference type="RefSeq" id="WP_008069816.1">
    <property type="nucleotide sequence ID" value="NZ_AQWK01000003.1"/>
</dbReference>
<keyword evidence="7 8" id="KW-0472">Membrane</keyword>
<keyword evidence="11" id="KW-1185">Reference proteome</keyword>
<dbReference type="InParanoid" id="F1Z6D9"/>
<dbReference type="PANTHER" id="PTHR30294:SF47">
    <property type="entry name" value="INNER MEMBRANE TRANSPORT PERMEASE YHHJ"/>
    <property type="match status" value="1"/>
</dbReference>
<evidence type="ECO:0000256" key="2">
    <source>
        <dbReference type="ARBA" id="ARBA00007783"/>
    </source>
</evidence>
<dbReference type="GO" id="GO:0140359">
    <property type="term" value="F:ABC-type transporter activity"/>
    <property type="evidence" value="ECO:0007669"/>
    <property type="project" value="InterPro"/>
</dbReference>
<dbReference type="PANTHER" id="PTHR30294">
    <property type="entry name" value="MEMBRANE COMPONENT OF ABC TRANSPORTER YHHJ-RELATED"/>
    <property type="match status" value="1"/>
</dbReference>
<feature type="transmembrane region" description="Helical" evidence="8">
    <location>
        <begin position="288"/>
        <end position="309"/>
    </location>
</feature>
<dbReference type="EMBL" id="AEWJ01000024">
    <property type="protein sequence ID" value="EGD59921.1"/>
    <property type="molecule type" value="Genomic_DNA"/>
</dbReference>
<comment type="caution">
    <text evidence="10">The sequence shown here is derived from an EMBL/GenBank/DDBJ whole genome shotgun (WGS) entry which is preliminary data.</text>
</comment>
<organism evidence="10 11">
    <name type="scientific">Novosphingobium nitrogenifigens DSM 19370</name>
    <dbReference type="NCBI Taxonomy" id="983920"/>
    <lineage>
        <taxon>Bacteria</taxon>
        <taxon>Pseudomonadati</taxon>
        <taxon>Pseudomonadota</taxon>
        <taxon>Alphaproteobacteria</taxon>
        <taxon>Sphingomonadales</taxon>
        <taxon>Sphingomonadaceae</taxon>
        <taxon>Novosphingobium</taxon>
    </lineage>
</organism>
<evidence type="ECO:0000256" key="8">
    <source>
        <dbReference type="SAM" id="Phobius"/>
    </source>
</evidence>
<dbReference type="PROSITE" id="PS51012">
    <property type="entry name" value="ABC_TM2"/>
    <property type="match status" value="1"/>
</dbReference>
<dbReference type="eggNOG" id="COG0842">
    <property type="taxonomic scope" value="Bacteria"/>
</dbReference>
<dbReference type="AlphaFoldDB" id="F1Z6D9"/>
<keyword evidence="4" id="KW-1003">Cell membrane</keyword>
<keyword evidence="5 8" id="KW-0812">Transmembrane</keyword>
<dbReference type="InterPro" id="IPR051449">
    <property type="entry name" value="ABC-2_transporter_component"/>
</dbReference>
<dbReference type="InterPro" id="IPR047817">
    <property type="entry name" value="ABC2_TM_bact-type"/>
</dbReference>
<dbReference type="GO" id="GO:0005886">
    <property type="term" value="C:plasma membrane"/>
    <property type="evidence" value="ECO:0007669"/>
    <property type="project" value="UniProtKB-SubCell"/>
</dbReference>
<evidence type="ECO:0000259" key="9">
    <source>
        <dbReference type="PROSITE" id="PS51012"/>
    </source>
</evidence>
<evidence type="ECO:0000256" key="6">
    <source>
        <dbReference type="ARBA" id="ARBA00022989"/>
    </source>
</evidence>
<dbReference type="OrthoDB" id="9784671at2"/>
<feature type="domain" description="ABC transmembrane type-2" evidence="9">
    <location>
        <begin position="134"/>
        <end position="370"/>
    </location>
</feature>
<feature type="transmembrane region" description="Helical" evidence="8">
    <location>
        <begin position="345"/>
        <end position="364"/>
    </location>
</feature>
<evidence type="ECO:0000256" key="7">
    <source>
        <dbReference type="ARBA" id="ARBA00023136"/>
    </source>
</evidence>
<dbReference type="STRING" id="983920.Y88_2361"/>
<dbReference type="HOGENOM" id="CLU_039483_8_1_5"/>
<reference evidence="10 11" key="1">
    <citation type="journal article" date="2012" name="J. Bacteriol.">
        <title>Draft Genome Sequence of Novosphingobium nitrogenifigens Y88T.</title>
        <authorList>
            <person name="Strabala T.J."/>
            <person name="Macdonald L."/>
            <person name="Liu V."/>
            <person name="Smit A.M."/>
        </authorList>
    </citation>
    <scope>NUCLEOTIDE SEQUENCE [LARGE SCALE GENOMIC DNA]</scope>
    <source>
        <strain evidence="10 11">DSM 19370</strain>
    </source>
</reference>
<evidence type="ECO:0000256" key="4">
    <source>
        <dbReference type="ARBA" id="ARBA00022475"/>
    </source>
</evidence>
<feature type="transmembrane region" description="Helical" evidence="8">
    <location>
        <begin position="221"/>
        <end position="245"/>
    </location>
</feature>
<feature type="transmembrane region" description="Helical" evidence="8">
    <location>
        <begin position="176"/>
        <end position="200"/>
    </location>
</feature>
<keyword evidence="6 8" id="KW-1133">Transmembrane helix</keyword>
<evidence type="ECO:0000256" key="3">
    <source>
        <dbReference type="ARBA" id="ARBA00022448"/>
    </source>
</evidence>
<dbReference type="Pfam" id="PF12698">
    <property type="entry name" value="ABC2_membrane_3"/>
    <property type="match status" value="1"/>
</dbReference>
<protein>
    <submittedName>
        <fullName evidence="10">ABC-2 type transporter</fullName>
    </submittedName>
</protein>
<sequence>MRLWLANVRFLAAKELRSLMKDTVLVFLILFAFTVAIGLVAEGVKAEVSNATVGVIDNDRSDLSLRLRDAIRPPYFKPPIDLPRDRVEREMDAGRTIFVIEFPPRFQADVLAGRSPDVQLLVDATAMTQAGLGASYMQQIFAGETLEFLHARGLLGAVPVRVSSHIRFNPNATSSWYTAVMQIVTNVTVLAIILVGAAVIREREHGTIEHLLVMPVRASEIAFAKIIANGLVIHVAALGSLLLVVHGWLGVPLAGSLLLFSTAMAVYLFSVTALGMFMATLAPSMPQFGLFAVPVYAIAYLLSGAATPIESMPPVLQSLAGVLPTTQFVTLSKAILYRGAGIDVIWPQMLAIAGWGSLFVTLAVQRFRAMLARQG</sequence>
<proteinExistence type="inferred from homology"/>
<keyword evidence="3" id="KW-0813">Transport</keyword>
<dbReference type="Gene3D" id="3.40.1710.10">
    <property type="entry name" value="abc type-2 transporter like domain"/>
    <property type="match status" value="1"/>
</dbReference>
<accession>F1Z6D9</accession>
<evidence type="ECO:0000313" key="11">
    <source>
        <dbReference type="Proteomes" id="UP000004728"/>
    </source>
</evidence>
<evidence type="ECO:0000256" key="1">
    <source>
        <dbReference type="ARBA" id="ARBA00004651"/>
    </source>
</evidence>
<comment type="similarity">
    <text evidence="2">Belongs to the ABC-2 integral membrane protein family.</text>
</comment>
<dbReference type="Proteomes" id="UP000004728">
    <property type="component" value="Unassembled WGS sequence"/>
</dbReference>
<evidence type="ECO:0000313" key="10">
    <source>
        <dbReference type="EMBL" id="EGD59921.1"/>
    </source>
</evidence>
<comment type="subcellular location">
    <subcellularLocation>
        <location evidence="1">Cell membrane</location>
        <topology evidence="1">Multi-pass membrane protein</topology>
    </subcellularLocation>
</comment>